<protein>
    <recommendedName>
        <fullName evidence="3">DUF4237 domain-containing protein</fullName>
    </recommendedName>
</protein>
<name>A0ABS9YK42_9ACTN</name>
<gene>
    <name evidence="1" type="ORF">MQP27_41500</name>
</gene>
<reference evidence="1" key="1">
    <citation type="submission" date="2022-03" db="EMBL/GenBank/DDBJ databases">
        <title>Streptomyces 7R015 and 7R016 isolated from Barleria lupulina in Thailand.</title>
        <authorList>
            <person name="Kanchanasin P."/>
            <person name="Phongsopitanun W."/>
            <person name="Tanasupawat S."/>
        </authorList>
    </citation>
    <scope>NUCLEOTIDE SEQUENCE</scope>
    <source>
        <strain evidence="1">7R015</strain>
    </source>
</reference>
<sequence>MTRRNWAVDIITETLVKLVPGASEARTTVTVAHTLDRAMNAADTWTGSPQGLAERLATALYGRGPQQQSPLEAAQDAKRARDIGGEIGALRAGDRALKTAPWYPSRAGDLVHVHYEAAGSAPAWGETYAVEPGEGFYPGELELRLLHHTAPDAGLAGCFAPTETPDEPLYQLWFEAGPHTLTVVRNGRTVHDGRRA</sequence>
<dbReference type="RefSeq" id="WP_242775391.1">
    <property type="nucleotide sequence ID" value="NZ_JALDAY010000015.1"/>
</dbReference>
<proteinExistence type="predicted"/>
<comment type="caution">
    <text evidence="1">The sequence shown here is derived from an EMBL/GenBank/DDBJ whole genome shotgun (WGS) entry which is preliminary data.</text>
</comment>
<evidence type="ECO:0000313" key="2">
    <source>
        <dbReference type="Proteomes" id="UP001165269"/>
    </source>
</evidence>
<keyword evidence="2" id="KW-1185">Reference proteome</keyword>
<dbReference type="EMBL" id="JALDAY010000015">
    <property type="protein sequence ID" value="MCI3277564.1"/>
    <property type="molecule type" value="Genomic_DNA"/>
</dbReference>
<evidence type="ECO:0008006" key="3">
    <source>
        <dbReference type="Google" id="ProtNLM"/>
    </source>
</evidence>
<organism evidence="1 2">
    <name type="scientific">Streptomyces cylindrosporus</name>
    <dbReference type="NCBI Taxonomy" id="2927583"/>
    <lineage>
        <taxon>Bacteria</taxon>
        <taxon>Bacillati</taxon>
        <taxon>Actinomycetota</taxon>
        <taxon>Actinomycetes</taxon>
        <taxon>Kitasatosporales</taxon>
        <taxon>Streptomycetaceae</taxon>
        <taxon>Streptomyces</taxon>
    </lineage>
</organism>
<accession>A0ABS9YK42</accession>
<evidence type="ECO:0000313" key="1">
    <source>
        <dbReference type="EMBL" id="MCI3277564.1"/>
    </source>
</evidence>
<dbReference type="Proteomes" id="UP001165269">
    <property type="component" value="Unassembled WGS sequence"/>
</dbReference>